<dbReference type="EMBL" id="CM003375">
    <property type="protein sequence ID" value="KOM44361.1"/>
    <property type="molecule type" value="Genomic_DNA"/>
</dbReference>
<proteinExistence type="predicted"/>
<accession>A0A0L9UNS2</accession>
<feature type="domain" description="Dienelactone hydrolase" evidence="2">
    <location>
        <begin position="106"/>
        <end position="243"/>
    </location>
</feature>
<dbReference type="OMA" id="HEESGFF"/>
<reference evidence="4" key="1">
    <citation type="journal article" date="2015" name="Proc. Natl. Acad. Sci. U.S.A.">
        <title>Genome sequencing of adzuki bean (Vigna angularis) provides insight into high starch and low fat accumulation and domestication.</title>
        <authorList>
            <person name="Yang K."/>
            <person name="Tian Z."/>
            <person name="Chen C."/>
            <person name="Luo L."/>
            <person name="Zhao B."/>
            <person name="Wang Z."/>
            <person name="Yu L."/>
            <person name="Li Y."/>
            <person name="Sun Y."/>
            <person name="Li W."/>
            <person name="Chen Y."/>
            <person name="Li Y."/>
            <person name="Zhang Y."/>
            <person name="Ai D."/>
            <person name="Zhao J."/>
            <person name="Shang C."/>
            <person name="Ma Y."/>
            <person name="Wu B."/>
            <person name="Wang M."/>
            <person name="Gao L."/>
            <person name="Sun D."/>
            <person name="Zhang P."/>
            <person name="Guo F."/>
            <person name="Wang W."/>
            <person name="Li Y."/>
            <person name="Wang J."/>
            <person name="Varshney R.K."/>
            <person name="Wang J."/>
            <person name="Ling H.Q."/>
            <person name="Wan P."/>
        </authorList>
    </citation>
    <scope>NUCLEOTIDE SEQUENCE</scope>
    <source>
        <strain evidence="4">cv. Jingnong 6</strain>
    </source>
</reference>
<keyword evidence="1" id="KW-0472">Membrane</keyword>
<feature type="transmembrane region" description="Helical" evidence="1">
    <location>
        <begin position="62"/>
        <end position="89"/>
    </location>
</feature>
<dbReference type="PANTHER" id="PTHR17630">
    <property type="entry name" value="DIENELACTONE HYDROLASE"/>
    <property type="match status" value="1"/>
</dbReference>
<dbReference type="SUPFAM" id="SSF53474">
    <property type="entry name" value="alpha/beta-Hydrolases"/>
    <property type="match status" value="1"/>
</dbReference>
<sequence length="247" mass="26421">MVASGCFSNAPVLNASSGVGHVINVGGVNSYVTGSPLAVLAILLVSDVYGIQQSSSLPIIGVCVLIIQFNVYVISFLCLNSLFCLSVLLSSSNFTRSICFAGFKAPLLRKIADKVADNGYYVLVPDFLHGDPYDPKNVSRPTRVWLKDHEPGKSSEEAKSIIEALKRKNVSAVGVAGFCWGAKTVTNLAKTELIQASVLLHPSYIVVNDIRGVNVPIAILGAEHDSLSPPKLVKEFEEVLKAKPQVP</sequence>
<dbReference type="Gramene" id="KOM44361">
    <property type="protein sequence ID" value="KOM44361"/>
    <property type="gene ID" value="LR48_Vigan05g196600"/>
</dbReference>
<evidence type="ECO:0000313" key="3">
    <source>
        <dbReference type="EMBL" id="KOM44361.1"/>
    </source>
</evidence>
<keyword evidence="1" id="KW-1133">Transmembrane helix</keyword>
<dbReference type="GO" id="GO:0016787">
    <property type="term" value="F:hydrolase activity"/>
    <property type="evidence" value="ECO:0007669"/>
    <property type="project" value="InterPro"/>
</dbReference>
<dbReference type="Gene3D" id="3.40.50.1820">
    <property type="entry name" value="alpha/beta hydrolase"/>
    <property type="match status" value="1"/>
</dbReference>
<evidence type="ECO:0000259" key="2">
    <source>
        <dbReference type="Pfam" id="PF01738"/>
    </source>
</evidence>
<organism evidence="3 4">
    <name type="scientific">Phaseolus angularis</name>
    <name type="common">Azuki bean</name>
    <name type="synonym">Vigna angularis</name>
    <dbReference type="NCBI Taxonomy" id="3914"/>
    <lineage>
        <taxon>Eukaryota</taxon>
        <taxon>Viridiplantae</taxon>
        <taxon>Streptophyta</taxon>
        <taxon>Embryophyta</taxon>
        <taxon>Tracheophyta</taxon>
        <taxon>Spermatophyta</taxon>
        <taxon>Magnoliopsida</taxon>
        <taxon>eudicotyledons</taxon>
        <taxon>Gunneridae</taxon>
        <taxon>Pentapetalae</taxon>
        <taxon>rosids</taxon>
        <taxon>fabids</taxon>
        <taxon>Fabales</taxon>
        <taxon>Fabaceae</taxon>
        <taxon>Papilionoideae</taxon>
        <taxon>50 kb inversion clade</taxon>
        <taxon>NPAAA clade</taxon>
        <taxon>indigoferoid/millettioid clade</taxon>
        <taxon>Phaseoleae</taxon>
        <taxon>Vigna</taxon>
    </lineage>
</organism>
<dbReference type="PANTHER" id="PTHR17630:SF82">
    <property type="entry name" value="ENDO-1,3-1,4-BETA-D-GLUCANASE-LIKE PROTEIN"/>
    <property type="match status" value="1"/>
</dbReference>
<gene>
    <name evidence="3" type="ORF">LR48_Vigan05g196600</name>
</gene>
<evidence type="ECO:0000313" key="4">
    <source>
        <dbReference type="Proteomes" id="UP000053144"/>
    </source>
</evidence>
<keyword evidence="1" id="KW-0812">Transmembrane</keyword>
<evidence type="ECO:0000256" key="1">
    <source>
        <dbReference type="SAM" id="Phobius"/>
    </source>
</evidence>
<dbReference type="InterPro" id="IPR029058">
    <property type="entry name" value="AB_hydrolase_fold"/>
</dbReference>
<protein>
    <recommendedName>
        <fullName evidence="2">Dienelactone hydrolase domain-containing protein</fullName>
    </recommendedName>
</protein>
<dbReference type="Proteomes" id="UP000053144">
    <property type="component" value="Chromosome 5"/>
</dbReference>
<feature type="transmembrane region" description="Helical" evidence="1">
    <location>
        <begin position="31"/>
        <end position="50"/>
    </location>
</feature>
<dbReference type="Pfam" id="PF01738">
    <property type="entry name" value="DLH"/>
    <property type="match status" value="1"/>
</dbReference>
<dbReference type="AlphaFoldDB" id="A0A0L9UNS2"/>
<name>A0A0L9UNS2_PHAAN</name>
<dbReference type="InterPro" id="IPR002925">
    <property type="entry name" value="Dienelactn_hydro"/>
</dbReference>